<dbReference type="PANTHER" id="PTHR31476">
    <property type="entry name" value="PROTEIN WHAT'S THIS FACTOR 1 HOMOLOG, CHLOROPLASTIC"/>
    <property type="match status" value="1"/>
</dbReference>
<dbReference type="HOGENOM" id="CLU_2430357_0_0_1"/>
<gene>
    <name evidence="2" type="ordered locus">MTR_2g017885</name>
</gene>
<protein>
    <submittedName>
        <fullName evidence="2">Plant organelle RNA recognition domain protein</fullName>
    </submittedName>
</protein>
<dbReference type="InterPro" id="IPR021099">
    <property type="entry name" value="PORR_domain"/>
</dbReference>
<reference evidence="2 4" key="2">
    <citation type="journal article" date="2014" name="BMC Genomics">
        <title>An improved genome release (version Mt4.0) for the model legume Medicago truncatula.</title>
        <authorList>
            <person name="Tang H."/>
            <person name="Krishnakumar V."/>
            <person name="Bidwell S."/>
            <person name="Rosen B."/>
            <person name="Chan A."/>
            <person name="Zhou S."/>
            <person name="Gentzbittel L."/>
            <person name="Childs K.L."/>
            <person name="Yandell M."/>
            <person name="Gundlach H."/>
            <person name="Mayer K.F."/>
            <person name="Schwartz D.C."/>
            <person name="Town C.D."/>
        </authorList>
    </citation>
    <scope>GENOME REANNOTATION</scope>
    <source>
        <strain evidence="2">A17</strain>
        <strain evidence="3 4">cv. Jemalong A17</strain>
    </source>
</reference>
<dbReference type="EMBL" id="CM001218">
    <property type="protein sequence ID" value="KEH36663.1"/>
    <property type="molecule type" value="Genomic_DNA"/>
</dbReference>
<evidence type="ECO:0000313" key="3">
    <source>
        <dbReference type="EnsemblPlants" id="KEH36663"/>
    </source>
</evidence>
<reference evidence="2 4" key="1">
    <citation type="journal article" date="2011" name="Nature">
        <title>The Medicago genome provides insight into the evolution of rhizobial symbioses.</title>
        <authorList>
            <person name="Young N.D."/>
            <person name="Debelle F."/>
            <person name="Oldroyd G.E."/>
            <person name="Geurts R."/>
            <person name="Cannon S.B."/>
            <person name="Udvardi M.K."/>
            <person name="Benedito V.A."/>
            <person name="Mayer K.F."/>
            <person name="Gouzy J."/>
            <person name="Schoof H."/>
            <person name="Van de Peer Y."/>
            <person name="Proost S."/>
            <person name="Cook D.R."/>
            <person name="Meyers B.C."/>
            <person name="Spannagl M."/>
            <person name="Cheung F."/>
            <person name="De Mita S."/>
            <person name="Krishnakumar V."/>
            <person name="Gundlach H."/>
            <person name="Zhou S."/>
            <person name="Mudge J."/>
            <person name="Bharti A.K."/>
            <person name="Murray J.D."/>
            <person name="Naoumkina M.A."/>
            <person name="Rosen B."/>
            <person name="Silverstein K.A."/>
            <person name="Tang H."/>
            <person name="Rombauts S."/>
            <person name="Zhao P.X."/>
            <person name="Zhou P."/>
            <person name="Barbe V."/>
            <person name="Bardou P."/>
            <person name="Bechner M."/>
            <person name="Bellec A."/>
            <person name="Berger A."/>
            <person name="Berges H."/>
            <person name="Bidwell S."/>
            <person name="Bisseling T."/>
            <person name="Choisne N."/>
            <person name="Couloux A."/>
            <person name="Denny R."/>
            <person name="Deshpande S."/>
            <person name="Dai X."/>
            <person name="Doyle J.J."/>
            <person name="Dudez A.M."/>
            <person name="Farmer A.D."/>
            <person name="Fouteau S."/>
            <person name="Franken C."/>
            <person name="Gibelin C."/>
            <person name="Gish J."/>
            <person name="Goldstein S."/>
            <person name="Gonzalez A.J."/>
            <person name="Green P.J."/>
            <person name="Hallab A."/>
            <person name="Hartog M."/>
            <person name="Hua A."/>
            <person name="Humphray S.J."/>
            <person name="Jeong D.H."/>
            <person name="Jing Y."/>
            <person name="Jocker A."/>
            <person name="Kenton S.M."/>
            <person name="Kim D.J."/>
            <person name="Klee K."/>
            <person name="Lai H."/>
            <person name="Lang C."/>
            <person name="Lin S."/>
            <person name="Macmil S.L."/>
            <person name="Magdelenat G."/>
            <person name="Matthews L."/>
            <person name="McCorrison J."/>
            <person name="Monaghan E.L."/>
            <person name="Mun J.H."/>
            <person name="Najar F.Z."/>
            <person name="Nicholson C."/>
            <person name="Noirot C."/>
            <person name="O'Bleness M."/>
            <person name="Paule C.R."/>
            <person name="Poulain J."/>
            <person name="Prion F."/>
            <person name="Qin B."/>
            <person name="Qu C."/>
            <person name="Retzel E.F."/>
            <person name="Riddle C."/>
            <person name="Sallet E."/>
            <person name="Samain S."/>
            <person name="Samson N."/>
            <person name="Sanders I."/>
            <person name="Saurat O."/>
            <person name="Scarpelli C."/>
            <person name="Schiex T."/>
            <person name="Segurens B."/>
            <person name="Severin A.J."/>
            <person name="Sherrier D.J."/>
            <person name="Shi R."/>
            <person name="Sims S."/>
            <person name="Singer S.R."/>
            <person name="Sinharoy S."/>
            <person name="Sterck L."/>
            <person name="Viollet A."/>
            <person name="Wang B.B."/>
            <person name="Wang K."/>
            <person name="Wang M."/>
            <person name="Wang X."/>
            <person name="Warfsmann J."/>
            <person name="Weissenbach J."/>
            <person name="White D.D."/>
            <person name="White J.D."/>
            <person name="Wiley G.B."/>
            <person name="Wincker P."/>
            <person name="Xing Y."/>
            <person name="Yang L."/>
            <person name="Yao Z."/>
            <person name="Ying F."/>
            <person name="Zhai J."/>
            <person name="Zhou L."/>
            <person name="Zuber A."/>
            <person name="Denarie J."/>
            <person name="Dixon R.A."/>
            <person name="May G.D."/>
            <person name="Schwartz D.C."/>
            <person name="Rogers J."/>
            <person name="Quetier F."/>
            <person name="Town C.D."/>
            <person name="Roe B.A."/>
        </authorList>
    </citation>
    <scope>NUCLEOTIDE SEQUENCE [LARGE SCALE GENOMIC DNA]</scope>
    <source>
        <strain evidence="2">A17</strain>
        <strain evidence="3 4">cv. Jemalong A17</strain>
    </source>
</reference>
<feature type="domain" description="PORR" evidence="1">
    <location>
        <begin position="2"/>
        <end position="91"/>
    </location>
</feature>
<evidence type="ECO:0000259" key="1">
    <source>
        <dbReference type="Pfam" id="PF11955"/>
    </source>
</evidence>
<dbReference type="GO" id="GO:0003723">
    <property type="term" value="F:RNA binding"/>
    <property type="evidence" value="ECO:0007669"/>
    <property type="project" value="InterPro"/>
</dbReference>
<dbReference type="Pfam" id="PF11955">
    <property type="entry name" value="PORR"/>
    <property type="match status" value="1"/>
</dbReference>
<dbReference type="EnsemblPlants" id="KEH36663">
    <property type="protein sequence ID" value="KEH36663"/>
    <property type="gene ID" value="MTR_2g017885"/>
</dbReference>
<organism evidence="2 4">
    <name type="scientific">Medicago truncatula</name>
    <name type="common">Barrel medic</name>
    <name type="synonym">Medicago tribuloides</name>
    <dbReference type="NCBI Taxonomy" id="3880"/>
    <lineage>
        <taxon>Eukaryota</taxon>
        <taxon>Viridiplantae</taxon>
        <taxon>Streptophyta</taxon>
        <taxon>Embryophyta</taxon>
        <taxon>Tracheophyta</taxon>
        <taxon>Spermatophyta</taxon>
        <taxon>Magnoliopsida</taxon>
        <taxon>eudicotyledons</taxon>
        <taxon>Gunneridae</taxon>
        <taxon>Pentapetalae</taxon>
        <taxon>rosids</taxon>
        <taxon>fabids</taxon>
        <taxon>Fabales</taxon>
        <taxon>Fabaceae</taxon>
        <taxon>Papilionoideae</taxon>
        <taxon>50 kb inversion clade</taxon>
        <taxon>NPAAA clade</taxon>
        <taxon>Hologalegina</taxon>
        <taxon>IRL clade</taxon>
        <taxon>Trifolieae</taxon>
        <taxon>Medicago</taxon>
    </lineage>
</organism>
<evidence type="ECO:0000313" key="4">
    <source>
        <dbReference type="Proteomes" id="UP000002051"/>
    </source>
</evidence>
<keyword evidence="4" id="KW-1185">Reference proteome</keyword>
<proteinExistence type="predicted"/>
<accession>A0A072V5N0</accession>
<reference evidence="3" key="3">
    <citation type="submission" date="2015-04" db="UniProtKB">
        <authorList>
            <consortium name="EnsemblPlants"/>
        </authorList>
    </citation>
    <scope>IDENTIFICATION</scope>
    <source>
        <strain evidence="3">cv. Jemalong A17</strain>
    </source>
</reference>
<dbReference type="AlphaFoldDB" id="A0A072V5N0"/>
<dbReference type="PANTHER" id="PTHR31476:SF5">
    <property type="entry name" value="UBIQUITIN CARBOXYL-TERMINAL HYDROLASE FAMILY PROTEIN"/>
    <property type="match status" value="1"/>
</dbReference>
<sequence length="91" mass="10503">MELVHEEQSFKDSLEPVFVQHLAKLLMLSLNNCFSAIKINEIKNSLGFPDDYLIGIVAKYPDLFRIRNESGRRSSMVVELMKWNPDFAVSQ</sequence>
<evidence type="ECO:0000313" key="2">
    <source>
        <dbReference type="EMBL" id="KEH36663.1"/>
    </source>
</evidence>
<dbReference type="InterPro" id="IPR045040">
    <property type="entry name" value="PORR_fam"/>
</dbReference>
<dbReference type="STRING" id="3880.A0A072V5N0"/>
<dbReference type="Proteomes" id="UP000002051">
    <property type="component" value="Chromosome 2"/>
</dbReference>
<name>A0A072V5N0_MEDTR</name>